<dbReference type="InterPro" id="IPR050796">
    <property type="entry name" value="SCF_F-box_component"/>
</dbReference>
<dbReference type="PANTHER" id="PTHR31672:SF13">
    <property type="entry name" value="F-BOX PROTEIN CPR30-LIKE"/>
    <property type="match status" value="1"/>
</dbReference>
<dbReference type="Pfam" id="PF00646">
    <property type="entry name" value="F-box"/>
    <property type="match status" value="1"/>
</dbReference>
<dbReference type="InterPro" id="IPR036047">
    <property type="entry name" value="F-box-like_dom_sf"/>
</dbReference>
<feature type="domain" description="F-box" evidence="2">
    <location>
        <begin position="24"/>
        <end position="70"/>
    </location>
</feature>
<sequence length="387" mass="43963">MDSESDSPNSSAHRQSKKNKAPSNGGIPCLPEELIVEILARMPVKSLLKFRCVSKSWLALIYSQQFIKTHINNSRVGGNFSNYRVMLTICNPIFDLKHCPLGSLMQEPWTDVCNIDYPKKHPQRAVWVVGSCNGLICIALDEKDLFFWNPSTRESNKLPPVNVNIKRGFYNIYGFGYNECDDDYKVVGIFCVFGNAGAYESMVKIYSLKTNSWKRMEDFKGGVPLDDSGKFASGKLHWSASRKLGLDFRWDIVSLDMENEEYGIVEQPNYGEREYDSTLGLLGECICVLCNYQSINADLWVLKEYGVKESWTKVATVPYMDIPGKLLYSKPLFMLQNGELLLAFGIHFVIYNPMDNSVRIPETSNLQNFLEADIYFESLVSPFANGR</sequence>
<dbReference type="NCBIfam" id="TIGR01640">
    <property type="entry name" value="F_box_assoc_1"/>
    <property type="match status" value="1"/>
</dbReference>
<dbReference type="Proteomes" id="UP000250235">
    <property type="component" value="Unassembled WGS sequence"/>
</dbReference>
<accession>A0A2Z7CVR8</accession>
<name>A0A2Z7CVR8_9LAMI</name>
<dbReference type="CDD" id="cd22157">
    <property type="entry name" value="F-box_AtFBW1-like"/>
    <property type="match status" value="1"/>
</dbReference>
<dbReference type="Gene3D" id="1.20.1280.50">
    <property type="match status" value="1"/>
</dbReference>
<dbReference type="PANTHER" id="PTHR31672">
    <property type="entry name" value="BNACNNG10540D PROTEIN"/>
    <property type="match status" value="1"/>
</dbReference>
<dbReference type="InterPro" id="IPR006527">
    <property type="entry name" value="F-box-assoc_dom_typ1"/>
</dbReference>
<organism evidence="3 4">
    <name type="scientific">Dorcoceras hygrometricum</name>
    <dbReference type="NCBI Taxonomy" id="472368"/>
    <lineage>
        <taxon>Eukaryota</taxon>
        <taxon>Viridiplantae</taxon>
        <taxon>Streptophyta</taxon>
        <taxon>Embryophyta</taxon>
        <taxon>Tracheophyta</taxon>
        <taxon>Spermatophyta</taxon>
        <taxon>Magnoliopsida</taxon>
        <taxon>eudicotyledons</taxon>
        <taxon>Gunneridae</taxon>
        <taxon>Pentapetalae</taxon>
        <taxon>asterids</taxon>
        <taxon>lamiids</taxon>
        <taxon>Lamiales</taxon>
        <taxon>Gesneriaceae</taxon>
        <taxon>Didymocarpoideae</taxon>
        <taxon>Trichosporeae</taxon>
        <taxon>Loxocarpinae</taxon>
        <taxon>Dorcoceras</taxon>
    </lineage>
</organism>
<dbReference type="SUPFAM" id="SSF50965">
    <property type="entry name" value="Galactose oxidase, central domain"/>
    <property type="match status" value="1"/>
</dbReference>
<dbReference type="PROSITE" id="PS50181">
    <property type="entry name" value="FBOX"/>
    <property type="match status" value="1"/>
</dbReference>
<feature type="region of interest" description="Disordered" evidence="1">
    <location>
        <begin position="1"/>
        <end position="24"/>
    </location>
</feature>
<dbReference type="OrthoDB" id="591557at2759"/>
<evidence type="ECO:0000256" key="1">
    <source>
        <dbReference type="SAM" id="MobiDB-lite"/>
    </source>
</evidence>
<evidence type="ECO:0000259" key="2">
    <source>
        <dbReference type="PROSITE" id="PS50181"/>
    </source>
</evidence>
<feature type="compositionally biased region" description="Polar residues" evidence="1">
    <location>
        <begin position="1"/>
        <end position="13"/>
    </location>
</feature>
<proteinExistence type="predicted"/>
<dbReference type="SUPFAM" id="SSF81383">
    <property type="entry name" value="F-box domain"/>
    <property type="match status" value="1"/>
</dbReference>
<dbReference type="InterPro" id="IPR017451">
    <property type="entry name" value="F-box-assoc_interact_dom"/>
</dbReference>
<dbReference type="AlphaFoldDB" id="A0A2Z7CVR8"/>
<evidence type="ECO:0000313" key="4">
    <source>
        <dbReference type="Proteomes" id="UP000250235"/>
    </source>
</evidence>
<dbReference type="Pfam" id="PF07734">
    <property type="entry name" value="FBA_1"/>
    <property type="match status" value="1"/>
</dbReference>
<keyword evidence="4" id="KW-1185">Reference proteome</keyword>
<gene>
    <name evidence="3" type="ORF">F511_30004</name>
</gene>
<dbReference type="EMBL" id="KQ992556">
    <property type="protein sequence ID" value="KZV50077.1"/>
    <property type="molecule type" value="Genomic_DNA"/>
</dbReference>
<evidence type="ECO:0000313" key="3">
    <source>
        <dbReference type="EMBL" id="KZV50077.1"/>
    </source>
</evidence>
<protein>
    <submittedName>
        <fullName evidence="3">F-box/kelch-repeat protein-like</fullName>
    </submittedName>
</protein>
<reference evidence="3 4" key="1">
    <citation type="journal article" date="2015" name="Proc. Natl. Acad. Sci. U.S.A.">
        <title>The resurrection genome of Boea hygrometrica: A blueprint for survival of dehydration.</title>
        <authorList>
            <person name="Xiao L."/>
            <person name="Yang G."/>
            <person name="Zhang L."/>
            <person name="Yang X."/>
            <person name="Zhao S."/>
            <person name="Ji Z."/>
            <person name="Zhou Q."/>
            <person name="Hu M."/>
            <person name="Wang Y."/>
            <person name="Chen M."/>
            <person name="Xu Y."/>
            <person name="Jin H."/>
            <person name="Xiao X."/>
            <person name="Hu G."/>
            <person name="Bao F."/>
            <person name="Hu Y."/>
            <person name="Wan P."/>
            <person name="Li L."/>
            <person name="Deng X."/>
            <person name="Kuang T."/>
            <person name="Xiang C."/>
            <person name="Zhu J.K."/>
            <person name="Oliver M.J."/>
            <person name="He Y."/>
        </authorList>
    </citation>
    <scope>NUCLEOTIDE SEQUENCE [LARGE SCALE GENOMIC DNA]</scope>
    <source>
        <strain evidence="4">cv. XS01</strain>
    </source>
</reference>
<dbReference type="InterPro" id="IPR011043">
    <property type="entry name" value="Gal_Oxase/kelch_b-propeller"/>
</dbReference>
<dbReference type="InterPro" id="IPR001810">
    <property type="entry name" value="F-box_dom"/>
</dbReference>
<dbReference type="SMART" id="SM00256">
    <property type="entry name" value="FBOX"/>
    <property type="match status" value="1"/>
</dbReference>